<dbReference type="PANTHER" id="PTHR22993:SF9">
    <property type="entry name" value="FORMAMIDOPYRIMIDINE-DNA GLYCOSYLASE"/>
    <property type="match status" value="1"/>
</dbReference>
<evidence type="ECO:0000256" key="12">
    <source>
        <dbReference type="ARBA" id="ARBA00023268"/>
    </source>
</evidence>
<sequence>MPELPEVEVTRRGVAPHLEGRVVSAVTLRRDGLRWPFPADLAQLLSGRTVRSTGRRGKYLLLEFDHGTLIIHLGMSGHLRILPSAVPPKKHDHFDLVVQGAAGPQILRMTDPRRFGAVLWHAREDGDIEHHLLLRGLGVEPLGDAFSAQLLYRETRRRSASIKQVLLAGDIVVGVGNIYASESLFRAGINPKTPAHRIGLARYEKLAQAIRVILAAAIEQGGSTLRDFIGADGQAGYFQQSYFVYDRSGQDCRVCGAAVRQIKQGQRSTFYCVNCQK</sequence>
<feature type="active site" description="Proton donor" evidence="15">
    <location>
        <position position="3"/>
    </location>
</feature>
<evidence type="ECO:0000256" key="2">
    <source>
        <dbReference type="ARBA" id="ARBA00009409"/>
    </source>
</evidence>
<evidence type="ECO:0000256" key="13">
    <source>
        <dbReference type="ARBA" id="ARBA00023295"/>
    </source>
</evidence>
<dbReference type="EMBL" id="JBHRTP010000032">
    <property type="protein sequence ID" value="MFC3108546.1"/>
    <property type="molecule type" value="Genomic_DNA"/>
</dbReference>
<evidence type="ECO:0000313" key="19">
    <source>
        <dbReference type="Proteomes" id="UP001595530"/>
    </source>
</evidence>
<dbReference type="GO" id="GO:0008534">
    <property type="term" value="F:oxidized purine nucleobase lesion DNA N-glycosylase activity"/>
    <property type="evidence" value="ECO:0007669"/>
    <property type="project" value="UniProtKB-EC"/>
</dbReference>
<comment type="catalytic activity">
    <reaction evidence="1 15">
        <text>Hydrolysis of DNA containing ring-opened 7-methylguanine residues, releasing 2,6-diamino-4-hydroxy-5-(N-methyl)formamidopyrimidine.</text>
        <dbReference type="EC" id="3.2.2.23"/>
    </reaction>
</comment>
<reference evidence="19" key="1">
    <citation type="journal article" date="2019" name="Int. J. Syst. Evol. Microbiol.">
        <title>The Global Catalogue of Microorganisms (GCM) 10K type strain sequencing project: providing services to taxonomists for standard genome sequencing and annotation.</title>
        <authorList>
            <consortium name="The Broad Institute Genomics Platform"/>
            <consortium name="The Broad Institute Genome Sequencing Center for Infectious Disease"/>
            <person name="Wu L."/>
            <person name="Ma J."/>
        </authorList>
    </citation>
    <scope>NUCLEOTIDE SEQUENCE [LARGE SCALE GENOMIC DNA]</scope>
    <source>
        <strain evidence="19">KCTC 42986</strain>
    </source>
</reference>
<dbReference type="EC" id="4.2.99.18" evidence="15"/>
<evidence type="ECO:0000256" key="7">
    <source>
        <dbReference type="ARBA" id="ARBA00022801"/>
    </source>
</evidence>
<dbReference type="RefSeq" id="WP_390322199.1">
    <property type="nucleotide sequence ID" value="NZ_JBHRTP010000032.1"/>
</dbReference>
<proteinExistence type="inferred from homology"/>
<comment type="caution">
    <text evidence="18">The sequence shown here is derived from an EMBL/GenBank/DDBJ whole genome shotgun (WGS) entry which is preliminary data.</text>
</comment>
<dbReference type="Pfam" id="PF06831">
    <property type="entry name" value="H2TH"/>
    <property type="match status" value="1"/>
</dbReference>
<dbReference type="GO" id="GO:0140078">
    <property type="term" value="F:class I DNA-(apurinic or apyrimidinic site) endonuclease activity"/>
    <property type="evidence" value="ECO:0007669"/>
    <property type="project" value="UniProtKB-EC"/>
</dbReference>
<keyword evidence="12 15" id="KW-0511">Multifunctional enzyme</keyword>
<dbReference type="HAMAP" id="MF_00103">
    <property type="entry name" value="Fapy_DNA_glycosyl"/>
    <property type="match status" value="1"/>
</dbReference>
<gene>
    <name evidence="15 18" type="primary">mutM</name>
    <name evidence="15" type="synonym">fpg</name>
    <name evidence="18" type="ORF">ACFOFO_11330</name>
</gene>
<keyword evidence="13 15" id="KW-0326">Glycosidase</keyword>
<comment type="similarity">
    <text evidence="2 15">Belongs to the FPG family.</text>
</comment>
<keyword evidence="8 15" id="KW-0862">Zinc</keyword>
<feature type="active site" description="Proton donor; for delta-elimination activity" evidence="15">
    <location>
        <position position="267"/>
    </location>
</feature>
<name>A0ABV7F2N3_9BURK</name>
<dbReference type="InterPro" id="IPR020629">
    <property type="entry name" value="FPG_Glyclase"/>
</dbReference>
<feature type="domain" description="FPG-type" evidence="16">
    <location>
        <begin position="243"/>
        <end position="277"/>
    </location>
</feature>
<comment type="catalytic activity">
    <reaction evidence="14 15">
        <text>2'-deoxyribonucleotide-(2'-deoxyribose 5'-phosphate)-2'-deoxyribonucleotide-DNA = a 3'-end 2'-deoxyribonucleotide-(2,3-dehydro-2,3-deoxyribose 5'-phosphate)-DNA + a 5'-end 5'-phospho-2'-deoxyribonucleoside-DNA + H(+)</text>
        <dbReference type="Rhea" id="RHEA:66592"/>
        <dbReference type="Rhea" id="RHEA-COMP:13180"/>
        <dbReference type="Rhea" id="RHEA-COMP:16897"/>
        <dbReference type="Rhea" id="RHEA-COMP:17067"/>
        <dbReference type="ChEBI" id="CHEBI:15378"/>
        <dbReference type="ChEBI" id="CHEBI:136412"/>
        <dbReference type="ChEBI" id="CHEBI:157695"/>
        <dbReference type="ChEBI" id="CHEBI:167181"/>
        <dbReference type="EC" id="4.2.99.18"/>
    </reaction>
</comment>
<evidence type="ECO:0000256" key="15">
    <source>
        <dbReference type="HAMAP-Rule" id="MF_00103"/>
    </source>
</evidence>
<evidence type="ECO:0000259" key="16">
    <source>
        <dbReference type="PROSITE" id="PS51066"/>
    </source>
</evidence>
<dbReference type="PROSITE" id="PS01242">
    <property type="entry name" value="ZF_FPG_1"/>
    <property type="match status" value="1"/>
</dbReference>
<dbReference type="InterPro" id="IPR000214">
    <property type="entry name" value="Znf_DNA_glyclase/AP_lyase"/>
</dbReference>
<keyword evidence="10 15" id="KW-0234">DNA repair</keyword>
<protein>
    <recommendedName>
        <fullName evidence="15">Formamidopyrimidine-DNA glycosylase</fullName>
        <shortName evidence="15">Fapy-DNA glycosylase</shortName>
        <ecNumber evidence="15">3.2.2.23</ecNumber>
    </recommendedName>
    <alternativeName>
        <fullName evidence="15">DNA-(apurinic or apyrimidinic site) lyase MutM</fullName>
        <shortName evidence="15">AP lyase MutM</shortName>
        <ecNumber evidence="15">4.2.99.18</ecNumber>
    </alternativeName>
</protein>
<feature type="active site" description="Schiff-base intermediate with DNA" evidence="15">
    <location>
        <position position="2"/>
    </location>
</feature>
<dbReference type="SUPFAM" id="SSF57716">
    <property type="entry name" value="Glucocorticoid receptor-like (DNA-binding domain)"/>
    <property type="match status" value="1"/>
</dbReference>
<keyword evidence="6 15" id="KW-0863">Zinc-finger</keyword>
<feature type="binding site" evidence="15">
    <location>
        <position position="91"/>
    </location>
    <ligand>
        <name>DNA</name>
        <dbReference type="ChEBI" id="CHEBI:16991"/>
    </ligand>
</feature>
<keyword evidence="9 15" id="KW-0238">DNA-binding</keyword>
<dbReference type="NCBIfam" id="TIGR00577">
    <property type="entry name" value="fpg"/>
    <property type="match status" value="1"/>
</dbReference>
<dbReference type="Pfam" id="PF01149">
    <property type="entry name" value="Fapy_DNA_glyco"/>
    <property type="match status" value="1"/>
</dbReference>
<dbReference type="EC" id="3.2.2.23" evidence="15"/>
<dbReference type="InterPro" id="IPR012319">
    <property type="entry name" value="FPG_cat"/>
</dbReference>
<keyword evidence="4 15" id="KW-0479">Metal-binding</keyword>
<evidence type="ECO:0000256" key="3">
    <source>
        <dbReference type="ARBA" id="ARBA00011245"/>
    </source>
</evidence>
<dbReference type="PROSITE" id="PS51066">
    <property type="entry name" value="ZF_FPG_2"/>
    <property type="match status" value="1"/>
</dbReference>
<dbReference type="SMART" id="SM01232">
    <property type="entry name" value="H2TH"/>
    <property type="match status" value="1"/>
</dbReference>
<feature type="binding site" evidence="15">
    <location>
        <position position="158"/>
    </location>
    <ligand>
        <name>DNA</name>
        <dbReference type="ChEBI" id="CHEBI:16991"/>
    </ligand>
</feature>
<dbReference type="SMART" id="SM00898">
    <property type="entry name" value="Fapy_DNA_glyco"/>
    <property type="match status" value="1"/>
</dbReference>
<dbReference type="SUPFAM" id="SSF46946">
    <property type="entry name" value="S13-like H2TH domain"/>
    <property type="match status" value="1"/>
</dbReference>
<keyword evidence="7 15" id="KW-0378">Hydrolase</keyword>
<keyword evidence="5 15" id="KW-0227">DNA damage</keyword>
<dbReference type="InterPro" id="IPR015886">
    <property type="entry name" value="H2TH_FPG"/>
</dbReference>
<dbReference type="InterPro" id="IPR010663">
    <property type="entry name" value="Znf_FPG/IleRS"/>
</dbReference>
<dbReference type="InterPro" id="IPR015887">
    <property type="entry name" value="DNA_glyclase_Znf_dom_DNA_BS"/>
</dbReference>
<dbReference type="InterPro" id="IPR035937">
    <property type="entry name" value="FPG_N"/>
</dbReference>
<dbReference type="PROSITE" id="PS51068">
    <property type="entry name" value="FPG_CAT"/>
    <property type="match status" value="1"/>
</dbReference>
<evidence type="ECO:0000259" key="17">
    <source>
        <dbReference type="PROSITE" id="PS51068"/>
    </source>
</evidence>
<feature type="domain" description="Formamidopyrimidine-DNA glycosylase catalytic" evidence="17">
    <location>
        <begin position="2"/>
        <end position="116"/>
    </location>
</feature>
<feature type="active site" description="Proton donor; for beta-elimination activity" evidence="15">
    <location>
        <position position="58"/>
    </location>
</feature>
<evidence type="ECO:0000256" key="5">
    <source>
        <dbReference type="ARBA" id="ARBA00022763"/>
    </source>
</evidence>
<feature type="binding site" evidence="15">
    <location>
        <position position="113"/>
    </location>
    <ligand>
        <name>DNA</name>
        <dbReference type="ChEBI" id="CHEBI:16991"/>
    </ligand>
</feature>
<evidence type="ECO:0000256" key="8">
    <source>
        <dbReference type="ARBA" id="ARBA00022833"/>
    </source>
</evidence>
<evidence type="ECO:0000256" key="11">
    <source>
        <dbReference type="ARBA" id="ARBA00023239"/>
    </source>
</evidence>
<dbReference type="Proteomes" id="UP001595530">
    <property type="component" value="Unassembled WGS sequence"/>
</dbReference>
<dbReference type="NCBIfam" id="NF002211">
    <property type="entry name" value="PRK01103.1"/>
    <property type="match status" value="1"/>
</dbReference>
<keyword evidence="11 15" id="KW-0456">Lyase</keyword>
<organism evidence="18 19">
    <name type="scientific">Undibacterium arcticum</name>
    <dbReference type="NCBI Taxonomy" id="1762892"/>
    <lineage>
        <taxon>Bacteria</taxon>
        <taxon>Pseudomonadati</taxon>
        <taxon>Pseudomonadota</taxon>
        <taxon>Betaproteobacteria</taxon>
        <taxon>Burkholderiales</taxon>
        <taxon>Oxalobacteraceae</taxon>
        <taxon>Undibacterium</taxon>
    </lineage>
</organism>
<evidence type="ECO:0000256" key="9">
    <source>
        <dbReference type="ARBA" id="ARBA00023125"/>
    </source>
</evidence>
<keyword evidence="19" id="KW-1185">Reference proteome</keyword>
<evidence type="ECO:0000256" key="10">
    <source>
        <dbReference type="ARBA" id="ARBA00023204"/>
    </source>
</evidence>
<dbReference type="InterPro" id="IPR010979">
    <property type="entry name" value="Ribosomal_uS13-like_H2TH"/>
</dbReference>
<dbReference type="Gene3D" id="1.10.8.50">
    <property type="match status" value="1"/>
</dbReference>
<dbReference type="SUPFAM" id="SSF81624">
    <property type="entry name" value="N-terminal domain of MutM-like DNA repair proteins"/>
    <property type="match status" value="1"/>
</dbReference>
<dbReference type="Pfam" id="PF06827">
    <property type="entry name" value="zf-FPG_IleRS"/>
    <property type="match status" value="1"/>
</dbReference>
<evidence type="ECO:0000313" key="18">
    <source>
        <dbReference type="EMBL" id="MFC3108546.1"/>
    </source>
</evidence>
<comment type="subunit">
    <text evidence="3 15">Monomer.</text>
</comment>
<dbReference type="PANTHER" id="PTHR22993">
    <property type="entry name" value="FORMAMIDOPYRIMIDINE-DNA GLYCOSYLASE"/>
    <property type="match status" value="1"/>
</dbReference>
<comment type="cofactor">
    <cofactor evidence="15">
        <name>Zn(2+)</name>
        <dbReference type="ChEBI" id="CHEBI:29105"/>
    </cofactor>
    <text evidence="15">Binds 1 zinc ion per subunit.</text>
</comment>
<dbReference type="CDD" id="cd08966">
    <property type="entry name" value="EcFpg-like_N"/>
    <property type="match status" value="1"/>
</dbReference>
<evidence type="ECO:0000256" key="14">
    <source>
        <dbReference type="ARBA" id="ARBA00044632"/>
    </source>
</evidence>
<dbReference type="Gene3D" id="3.20.190.10">
    <property type="entry name" value="MutM-like, N-terminal"/>
    <property type="match status" value="1"/>
</dbReference>
<evidence type="ECO:0000256" key="4">
    <source>
        <dbReference type="ARBA" id="ARBA00022723"/>
    </source>
</evidence>
<comment type="function">
    <text evidence="15">Involved in base excision repair of DNA damaged by oxidation or by mutagenic agents. Acts as DNA glycosylase that recognizes and removes damaged bases. Has a preference for oxidized purines, such as 7,8-dihydro-8-oxoguanine (8-oxoG). Has AP (apurinic/apyrimidinic) lyase activity and introduces nicks in the DNA strand. Cleaves the DNA backbone by beta-delta elimination to generate a single-strand break at the site of the removed base with both 3'- and 5'-phosphates.</text>
</comment>
<evidence type="ECO:0000256" key="6">
    <source>
        <dbReference type="ARBA" id="ARBA00022771"/>
    </source>
</evidence>
<evidence type="ECO:0000256" key="1">
    <source>
        <dbReference type="ARBA" id="ARBA00001668"/>
    </source>
</evidence>
<accession>A0ABV7F2N3</accession>